<protein>
    <submittedName>
        <fullName evidence="1">Uncharacterized protein</fullName>
    </submittedName>
</protein>
<organism evidence="1 2">
    <name type="scientific">Legionella feeleii</name>
    <dbReference type="NCBI Taxonomy" id="453"/>
    <lineage>
        <taxon>Bacteria</taxon>
        <taxon>Pseudomonadati</taxon>
        <taxon>Pseudomonadota</taxon>
        <taxon>Gammaproteobacteria</taxon>
        <taxon>Legionellales</taxon>
        <taxon>Legionellaceae</taxon>
        <taxon>Legionella</taxon>
    </lineage>
</organism>
<dbReference type="RefSeq" id="WP_115175486.1">
    <property type="nucleotide sequence ID" value="NZ_UGNY01000001.1"/>
</dbReference>
<sequence>MALADEIEGLKMSFRSVNILIRADQVMAFYSQVCLSNAFKINLTEINQPVDLINLSWVLAICSLNLLDFKNLALIALEKTIYNKLMGMLDEANYELKKKLKHKYVDEVDPLNISVTKRHTYILPPDVVTFLLLKESNFSKLCVHSGNKNDDKRLCDSLNQNDEQLRKNKHQIESPNYRPSTKSISKCEFIVKELEEIAMSFNEAINREILWNQLKHKCNDGNSRFKLGGGRSKQIIEIATGNSWDRERLNYHLDNVIKWHKENDPQFY</sequence>
<dbReference type="AlphaFoldDB" id="A0A378IUD2"/>
<dbReference type="Proteomes" id="UP000254033">
    <property type="component" value="Unassembled WGS sequence"/>
</dbReference>
<evidence type="ECO:0000313" key="1">
    <source>
        <dbReference type="EMBL" id="STX38817.1"/>
    </source>
</evidence>
<evidence type="ECO:0000313" key="2">
    <source>
        <dbReference type="Proteomes" id="UP000254033"/>
    </source>
</evidence>
<gene>
    <name evidence="1" type="ORF">NCTC11978_02006</name>
</gene>
<reference evidence="1 2" key="1">
    <citation type="submission" date="2018-06" db="EMBL/GenBank/DDBJ databases">
        <authorList>
            <consortium name="Pathogen Informatics"/>
            <person name="Doyle S."/>
        </authorList>
    </citation>
    <scope>NUCLEOTIDE SEQUENCE [LARGE SCALE GENOMIC DNA]</scope>
    <source>
        <strain evidence="1 2">NCTC11978</strain>
    </source>
</reference>
<accession>A0A378IUD2</accession>
<dbReference type="EMBL" id="UGNY01000001">
    <property type="protein sequence ID" value="STX38817.1"/>
    <property type="molecule type" value="Genomic_DNA"/>
</dbReference>
<name>A0A378IUD2_9GAMM</name>
<proteinExistence type="predicted"/>